<dbReference type="GO" id="GO:0007168">
    <property type="term" value="P:receptor guanylyl cyclase signaling pathway"/>
    <property type="evidence" value="ECO:0007669"/>
    <property type="project" value="TreeGrafter"/>
</dbReference>
<evidence type="ECO:0000256" key="2">
    <source>
        <dbReference type="ARBA" id="ARBA00004236"/>
    </source>
</evidence>
<dbReference type="EMBL" id="CATQJA010002647">
    <property type="protein sequence ID" value="CAJ0576905.1"/>
    <property type="molecule type" value="Genomic_DNA"/>
</dbReference>
<dbReference type="PANTHER" id="PTHR11920:SF495">
    <property type="entry name" value="RECEPTOR-TYPE GUANYLATE CYCLASE GCY-7"/>
    <property type="match status" value="1"/>
</dbReference>
<protein>
    <recommendedName>
        <fullName evidence="4">guanylate cyclase</fullName>
        <ecNumber evidence="4">4.6.1.2</ecNumber>
    </recommendedName>
</protein>
<keyword evidence="8" id="KW-0547">Nucleotide-binding</keyword>
<dbReference type="Pfam" id="PF00211">
    <property type="entry name" value="Guanylate_cyc"/>
    <property type="match status" value="1"/>
</dbReference>
<reference evidence="17" key="1">
    <citation type="submission" date="2023-06" db="EMBL/GenBank/DDBJ databases">
        <authorList>
            <person name="Delattre M."/>
        </authorList>
    </citation>
    <scope>NUCLEOTIDE SEQUENCE</scope>
    <source>
        <strain evidence="17">AF72</strain>
    </source>
</reference>
<sequence length="527" mass="57450">MLGVVLFISMAFPGGGQAQNGTETTTIAPIKDTFTVGMIVTESLQAQIGFSITGGVIPIALQQIAKLHLLDAINFEFVVNYTDCSEANAAGIAVYLINERKVDVILGPPCAAVIAVCMPDDQSRRNFLISTSEAGMNGTDYVYIMMDLRGFGFGQLGKVAGGETLDSGYTPVWVDTFNAKPDGLDAVAKQAALQAIVIDLTNQGTVDGQTTADLTPSVSFSGTTCPLTTWEQSGTYILVGVGIVVALMIVFAILICYIAKEKRKERARQDAEWQIPYLALDRPNGRHSRAAGEGGQQNLMDHVFGLMESYAETLEKEVEDRMSELVEEKKKSDILLYRMLPRQVADKLKLGQSVEPESFDSVTIFFSDVVQFTNLAAKCTPLQIVNLLNDLYTTFDQIIEQHSVYKVETIGDGYLCVSGLPHRNGNLHVKEICEMSLDFLRAVQGKGVMETFWLLGRAGGAGPMAPLGGAMNTVVAEEEIEQVFRNREPTPPMQNATRLGSAESRHSDTLPGYHTSVGMYRDMQTPR</sequence>
<keyword evidence="12" id="KW-0456">Lyase</keyword>
<dbReference type="PANTHER" id="PTHR11920">
    <property type="entry name" value="GUANYLYL CYCLASE"/>
    <property type="match status" value="1"/>
</dbReference>
<evidence type="ECO:0000256" key="14">
    <source>
        <dbReference type="SAM" id="MobiDB-lite"/>
    </source>
</evidence>
<dbReference type="GO" id="GO:0035556">
    <property type="term" value="P:intracellular signal transduction"/>
    <property type="evidence" value="ECO:0007669"/>
    <property type="project" value="InterPro"/>
</dbReference>
<keyword evidence="13" id="KW-0141">cGMP biosynthesis</keyword>
<comment type="catalytic activity">
    <reaction evidence="1">
        <text>GTP = 3',5'-cyclic GMP + diphosphate</text>
        <dbReference type="Rhea" id="RHEA:13665"/>
        <dbReference type="ChEBI" id="CHEBI:33019"/>
        <dbReference type="ChEBI" id="CHEBI:37565"/>
        <dbReference type="ChEBI" id="CHEBI:57746"/>
        <dbReference type="EC" id="4.6.1.2"/>
    </reaction>
</comment>
<dbReference type="GO" id="GO:0000166">
    <property type="term" value="F:nucleotide binding"/>
    <property type="evidence" value="ECO:0007669"/>
    <property type="project" value="UniProtKB-KW"/>
</dbReference>
<keyword evidence="7" id="KW-0732">Signal</keyword>
<evidence type="ECO:0000256" key="1">
    <source>
        <dbReference type="ARBA" id="ARBA00001436"/>
    </source>
</evidence>
<evidence type="ECO:0000256" key="11">
    <source>
        <dbReference type="ARBA" id="ARBA00023180"/>
    </source>
</evidence>
<evidence type="ECO:0000256" key="7">
    <source>
        <dbReference type="ARBA" id="ARBA00022729"/>
    </source>
</evidence>
<evidence type="ECO:0000256" key="5">
    <source>
        <dbReference type="ARBA" id="ARBA00022475"/>
    </source>
</evidence>
<name>A0AA36CWZ0_9BILA</name>
<dbReference type="InterPro" id="IPR011645">
    <property type="entry name" value="HNOB_dom_associated"/>
</dbReference>
<proteinExistence type="predicted"/>
<dbReference type="GO" id="GO:0005886">
    <property type="term" value="C:plasma membrane"/>
    <property type="evidence" value="ECO:0007669"/>
    <property type="project" value="UniProtKB-SubCell"/>
</dbReference>
<dbReference type="InterPro" id="IPR001054">
    <property type="entry name" value="A/G_cyclase"/>
</dbReference>
<keyword evidence="5" id="KW-1003">Cell membrane</keyword>
<evidence type="ECO:0000313" key="17">
    <source>
        <dbReference type="EMBL" id="CAJ0576905.1"/>
    </source>
</evidence>
<evidence type="ECO:0000259" key="16">
    <source>
        <dbReference type="PROSITE" id="PS50125"/>
    </source>
</evidence>
<dbReference type="EC" id="4.6.1.2" evidence="4"/>
<comment type="subcellular location">
    <subcellularLocation>
        <location evidence="2">Cell membrane</location>
    </subcellularLocation>
    <subcellularLocation>
        <location evidence="3">Membrane</location>
        <topology evidence="3">Single-pass type I membrane protein</topology>
    </subcellularLocation>
</comment>
<organism evidence="17 18">
    <name type="scientific">Mesorhabditis spiculigera</name>
    <dbReference type="NCBI Taxonomy" id="96644"/>
    <lineage>
        <taxon>Eukaryota</taxon>
        <taxon>Metazoa</taxon>
        <taxon>Ecdysozoa</taxon>
        <taxon>Nematoda</taxon>
        <taxon>Chromadorea</taxon>
        <taxon>Rhabditida</taxon>
        <taxon>Rhabditina</taxon>
        <taxon>Rhabditomorpha</taxon>
        <taxon>Rhabditoidea</taxon>
        <taxon>Rhabditidae</taxon>
        <taxon>Mesorhabditinae</taxon>
        <taxon>Mesorhabditis</taxon>
    </lineage>
</organism>
<evidence type="ECO:0000256" key="6">
    <source>
        <dbReference type="ARBA" id="ARBA00022692"/>
    </source>
</evidence>
<dbReference type="CDD" id="cd07302">
    <property type="entry name" value="CHD"/>
    <property type="match status" value="1"/>
</dbReference>
<dbReference type="Gene3D" id="6.10.250.780">
    <property type="match status" value="1"/>
</dbReference>
<feature type="domain" description="Guanylate cyclase" evidence="16">
    <location>
        <begin position="363"/>
        <end position="444"/>
    </location>
</feature>
<dbReference type="GO" id="GO:0001653">
    <property type="term" value="F:peptide receptor activity"/>
    <property type="evidence" value="ECO:0007669"/>
    <property type="project" value="TreeGrafter"/>
</dbReference>
<evidence type="ECO:0000256" key="9">
    <source>
        <dbReference type="ARBA" id="ARBA00022989"/>
    </source>
</evidence>
<evidence type="ECO:0000256" key="8">
    <source>
        <dbReference type="ARBA" id="ARBA00022741"/>
    </source>
</evidence>
<dbReference type="AlphaFoldDB" id="A0AA36CWZ0"/>
<evidence type="ECO:0000256" key="15">
    <source>
        <dbReference type="SAM" id="Phobius"/>
    </source>
</evidence>
<dbReference type="GO" id="GO:0004383">
    <property type="term" value="F:guanylate cyclase activity"/>
    <property type="evidence" value="ECO:0007669"/>
    <property type="project" value="UniProtKB-EC"/>
</dbReference>
<evidence type="ECO:0000313" key="18">
    <source>
        <dbReference type="Proteomes" id="UP001177023"/>
    </source>
</evidence>
<dbReference type="SUPFAM" id="SSF53822">
    <property type="entry name" value="Periplasmic binding protein-like I"/>
    <property type="match status" value="1"/>
</dbReference>
<keyword evidence="6 15" id="KW-0812">Transmembrane</keyword>
<dbReference type="InterPro" id="IPR050401">
    <property type="entry name" value="Cyclic_nucleotide_synthase"/>
</dbReference>
<evidence type="ECO:0000256" key="12">
    <source>
        <dbReference type="ARBA" id="ARBA00023239"/>
    </source>
</evidence>
<dbReference type="InterPro" id="IPR029787">
    <property type="entry name" value="Nucleotide_cyclase"/>
</dbReference>
<dbReference type="Proteomes" id="UP001177023">
    <property type="component" value="Unassembled WGS sequence"/>
</dbReference>
<evidence type="ECO:0000256" key="4">
    <source>
        <dbReference type="ARBA" id="ARBA00012202"/>
    </source>
</evidence>
<feature type="non-terminal residue" evidence="17">
    <location>
        <position position="527"/>
    </location>
</feature>
<keyword evidence="18" id="KW-1185">Reference proteome</keyword>
<dbReference type="PROSITE" id="PS50125">
    <property type="entry name" value="GUANYLATE_CYCLASE_2"/>
    <property type="match status" value="1"/>
</dbReference>
<gene>
    <name evidence="17" type="ORF">MSPICULIGERA_LOCUS15187</name>
</gene>
<accession>A0AA36CWZ0</accession>
<keyword evidence="11" id="KW-0325">Glycoprotein</keyword>
<dbReference type="Pfam" id="PF07701">
    <property type="entry name" value="HNOBA"/>
    <property type="match status" value="1"/>
</dbReference>
<evidence type="ECO:0000256" key="10">
    <source>
        <dbReference type="ARBA" id="ARBA00023136"/>
    </source>
</evidence>
<dbReference type="Gene3D" id="3.40.50.2300">
    <property type="match status" value="1"/>
</dbReference>
<dbReference type="SMART" id="SM00044">
    <property type="entry name" value="CYCc"/>
    <property type="match status" value="1"/>
</dbReference>
<dbReference type="InterPro" id="IPR028082">
    <property type="entry name" value="Peripla_BP_I"/>
</dbReference>
<comment type="caution">
    <text evidence="17">The sequence shown here is derived from an EMBL/GenBank/DDBJ whole genome shotgun (WGS) entry which is preliminary data.</text>
</comment>
<dbReference type="Gene3D" id="3.30.70.1230">
    <property type="entry name" value="Nucleotide cyclase"/>
    <property type="match status" value="1"/>
</dbReference>
<keyword evidence="9 15" id="KW-1133">Transmembrane helix</keyword>
<evidence type="ECO:0000256" key="13">
    <source>
        <dbReference type="ARBA" id="ARBA00023293"/>
    </source>
</evidence>
<keyword evidence="10 15" id="KW-0472">Membrane</keyword>
<dbReference type="GO" id="GO:0004016">
    <property type="term" value="F:adenylate cyclase activity"/>
    <property type="evidence" value="ECO:0007669"/>
    <property type="project" value="TreeGrafter"/>
</dbReference>
<evidence type="ECO:0000256" key="3">
    <source>
        <dbReference type="ARBA" id="ARBA00004479"/>
    </source>
</evidence>
<feature type="transmembrane region" description="Helical" evidence="15">
    <location>
        <begin position="236"/>
        <end position="259"/>
    </location>
</feature>
<dbReference type="FunFam" id="3.30.70.1230:FF:000088">
    <property type="entry name" value="Guanylate cyclase"/>
    <property type="match status" value="1"/>
</dbReference>
<dbReference type="SUPFAM" id="SSF55073">
    <property type="entry name" value="Nucleotide cyclase"/>
    <property type="match status" value="1"/>
</dbReference>
<feature type="region of interest" description="Disordered" evidence="14">
    <location>
        <begin position="488"/>
        <end position="527"/>
    </location>
</feature>